<evidence type="ECO:0000313" key="3">
    <source>
        <dbReference type="EMBL" id="KAK1434985.1"/>
    </source>
</evidence>
<feature type="domain" description="Alpha/beta hydrolase fold-3" evidence="2">
    <location>
        <begin position="77"/>
        <end position="301"/>
    </location>
</feature>
<reference evidence="3" key="1">
    <citation type="journal article" date="2023" name="bioRxiv">
        <title>Improved chromosome-level genome assembly for marigold (Tagetes erecta).</title>
        <authorList>
            <person name="Jiang F."/>
            <person name="Yuan L."/>
            <person name="Wang S."/>
            <person name="Wang H."/>
            <person name="Xu D."/>
            <person name="Wang A."/>
            <person name="Fan W."/>
        </authorList>
    </citation>
    <scope>NUCLEOTIDE SEQUENCE</scope>
    <source>
        <strain evidence="3">WSJ</strain>
        <tissue evidence="3">Leaf</tissue>
    </source>
</reference>
<dbReference type="AlphaFoldDB" id="A0AAD8P0U3"/>
<dbReference type="InterPro" id="IPR029058">
    <property type="entry name" value="AB_hydrolase_fold"/>
</dbReference>
<comment type="similarity">
    <text evidence="1">Belongs to the 'GDXG' lipolytic enzyme family.</text>
</comment>
<dbReference type="PANTHER" id="PTHR23024">
    <property type="entry name" value="ARYLACETAMIDE DEACETYLASE"/>
    <property type="match status" value="1"/>
</dbReference>
<dbReference type="SUPFAM" id="SSF53474">
    <property type="entry name" value="alpha/beta-Hydrolases"/>
    <property type="match status" value="1"/>
</dbReference>
<evidence type="ECO:0000313" key="4">
    <source>
        <dbReference type="Proteomes" id="UP001229421"/>
    </source>
</evidence>
<dbReference type="EMBL" id="JAUHHV010000001">
    <property type="protein sequence ID" value="KAK1434985.1"/>
    <property type="molecule type" value="Genomic_DNA"/>
</dbReference>
<dbReference type="Gene3D" id="3.40.50.1820">
    <property type="entry name" value="alpha/beta hydrolase"/>
    <property type="match status" value="1"/>
</dbReference>
<gene>
    <name evidence="3" type="ORF">QVD17_00740</name>
</gene>
<keyword evidence="4" id="KW-1185">Reference proteome</keyword>
<dbReference type="Pfam" id="PF07859">
    <property type="entry name" value="Abhydrolase_3"/>
    <property type="match status" value="1"/>
</dbReference>
<evidence type="ECO:0000256" key="1">
    <source>
        <dbReference type="ARBA" id="ARBA00010515"/>
    </source>
</evidence>
<comment type="caution">
    <text evidence="3">The sequence shown here is derived from an EMBL/GenBank/DDBJ whole genome shotgun (WGS) entry which is preliminary data.</text>
</comment>
<accession>A0AAD8P0U3</accession>
<sequence length="326" mass="36188">MGSLPHVVEDCHGIVQIFSDGSIYRHENIDFSPFPVNDDGSVVWKDYCYNKHHNLHLRIYQPTTTVTTAAAGKLPVIFFFHGGGFCLGSFSWPNFHNCCLRLSSALNVILVAPDYRLAPEHRLPAAFDDSVDALKWLQKVAGDSSGGGVVVDCFDFDKVFITGDSSGGNIAHYLAVRFGPGSPEISPVKIRGYVLMAPFFGGKERTVSEAEGLPEKLLTVELLDTFWRMALPVGEKQDHPFANPLGRDSPNLELVKLDPILIMVGGSELMRDRVKLYADRLKEVGKIVRYVEYDGKQHGFFSNEPYSDVSDSVLNLIKNFMLENSS</sequence>
<dbReference type="InterPro" id="IPR013094">
    <property type="entry name" value="AB_hydrolase_3"/>
</dbReference>
<protein>
    <recommendedName>
        <fullName evidence="2">Alpha/beta hydrolase fold-3 domain-containing protein</fullName>
    </recommendedName>
</protein>
<dbReference type="InterPro" id="IPR050466">
    <property type="entry name" value="Carboxylest/Gibb_receptor"/>
</dbReference>
<proteinExistence type="inferred from homology"/>
<evidence type="ECO:0000259" key="2">
    <source>
        <dbReference type="Pfam" id="PF07859"/>
    </source>
</evidence>
<organism evidence="3 4">
    <name type="scientific">Tagetes erecta</name>
    <name type="common">African marigold</name>
    <dbReference type="NCBI Taxonomy" id="13708"/>
    <lineage>
        <taxon>Eukaryota</taxon>
        <taxon>Viridiplantae</taxon>
        <taxon>Streptophyta</taxon>
        <taxon>Embryophyta</taxon>
        <taxon>Tracheophyta</taxon>
        <taxon>Spermatophyta</taxon>
        <taxon>Magnoliopsida</taxon>
        <taxon>eudicotyledons</taxon>
        <taxon>Gunneridae</taxon>
        <taxon>Pentapetalae</taxon>
        <taxon>asterids</taxon>
        <taxon>campanulids</taxon>
        <taxon>Asterales</taxon>
        <taxon>Asteraceae</taxon>
        <taxon>Asteroideae</taxon>
        <taxon>Heliantheae alliance</taxon>
        <taxon>Tageteae</taxon>
        <taxon>Tagetes</taxon>
    </lineage>
</organism>
<dbReference type="GO" id="GO:0016787">
    <property type="term" value="F:hydrolase activity"/>
    <property type="evidence" value="ECO:0007669"/>
    <property type="project" value="InterPro"/>
</dbReference>
<dbReference type="PANTHER" id="PTHR23024:SF406">
    <property type="entry name" value="CARBOXYLESTERASE 15-RELATED"/>
    <property type="match status" value="1"/>
</dbReference>
<dbReference type="Proteomes" id="UP001229421">
    <property type="component" value="Unassembled WGS sequence"/>
</dbReference>
<name>A0AAD8P0U3_TARER</name>